<accession>A0ABS5KT76</accession>
<dbReference type="Pfam" id="PF13581">
    <property type="entry name" value="HATPase_c_2"/>
    <property type="match status" value="1"/>
</dbReference>
<keyword evidence="1" id="KW-0723">Serine/threonine-protein kinase</keyword>
<reference evidence="4 5" key="1">
    <citation type="submission" date="2020-02" db="EMBL/GenBank/DDBJ databases">
        <title>Acidophilic actinobacteria isolated from forest soil.</title>
        <authorList>
            <person name="Golinska P."/>
        </authorList>
    </citation>
    <scope>NUCLEOTIDE SEQUENCE [LARGE SCALE GENOMIC DNA]</scope>
    <source>
        <strain evidence="4 5">NL8</strain>
    </source>
</reference>
<dbReference type="RefSeq" id="WP_212010810.1">
    <property type="nucleotide sequence ID" value="NZ_JAAFYZ010000067.1"/>
</dbReference>
<gene>
    <name evidence="4" type="ORF">KGQ19_20485</name>
</gene>
<proteinExistence type="predicted"/>
<organism evidence="4 5">
    <name type="scientific">Catenulispora pinistramenti</name>
    <dbReference type="NCBI Taxonomy" id="2705254"/>
    <lineage>
        <taxon>Bacteria</taxon>
        <taxon>Bacillati</taxon>
        <taxon>Actinomycetota</taxon>
        <taxon>Actinomycetes</taxon>
        <taxon>Catenulisporales</taxon>
        <taxon>Catenulisporaceae</taxon>
        <taxon>Catenulispora</taxon>
    </lineage>
</organism>
<keyword evidence="1" id="KW-0418">Kinase</keyword>
<evidence type="ECO:0000256" key="1">
    <source>
        <dbReference type="ARBA" id="ARBA00022527"/>
    </source>
</evidence>
<dbReference type="EMBL" id="JAAFYZ010000067">
    <property type="protein sequence ID" value="MBS2549245.1"/>
    <property type="molecule type" value="Genomic_DNA"/>
</dbReference>
<dbReference type="InterPro" id="IPR050267">
    <property type="entry name" value="Anti-sigma-factor_SerPK"/>
</dbReference>
<keyword evidence="1" id="KW-0808">Transferase</keyword>
<dbReference type="Gene3D" id="3.30.565.10">
    <property type="entry name" value="Histidine kinase-like ATPase, C-terminal domain"/>
    <property type="match status" value="1"/>
</dbReference>
<comment type="caution">
    <text evidence="4">The sequence shown here is derived from an EMBL/GenBank/DDBJ whole genome shotgun (WGS) entry which is preliminary data.</text>
</comment>
<dbReference type="InterPro" id="IPR003594">
    <property type="entry name" value="HATPase_dom"/>
</dbReference>
<sequence length="227" mass="24660">MTAQQRSEIERATPKAWTRTGPTLMTTTINRPSANTMNNATKQQPAMGSPRPPMTSSINLAAVATAVGCGRLFVRSTLKAWALPHLIDDAELIASELVTNAVKMTGIIEPSPRFPELTGLAMLQLRLAVLRDGLIVEVWDSDTTAPVVNGAEDLDESGRGLFIVEALSRRWNFYRAQSGGKWVWAELAILPKPGTLPKRKRTEVPPPARPVHASLNVSRLDCGLCDG</sequence>
<keyword evidence="4" id="KW-0547">Nucleotide-binding</keyword>
<dbReference type="InterPro" id="IPR036890">
    <property type="entry name" value="HATPase_C_sf"/>
</dbReference>
<dbReference type="GO" id="GO:0005524">
    <property type="term" value="F:ATP binding"/>
    <property type="evidence" value="ECO:0007669"/>
    <property type="project" value="UniProtKB-KW"/>
</dbReference>
<evidence type="ECO:0000313" key="4">
    <source>
        <dbReference type="EMBL" id="MBS2549245.1"/>
    </source>
</evidence>
<name>A0ABS5KT76_9ACTN</name>
<evidence type="ECO:0000259" key="3">
    <source>
        <dbReference type="Pfam" id="PF13581"/>
    </source>
</evidence>
<evidence type="ECO:0000256" key="2">
    <source>
        <dbReference type="SAM" id="MobiDB-lite"/>
    </source>
</evidence>
<keyword evidence="4" id="KW-0067">ATP-binding</keyword>
<feature type="compositionally biased region" description="Polar residues" evidence="2">
    <location>
        <begin position="22"/>
        <end position="46"/>
    </location>
</feature>
<dbReference type="Proteomes" id="UP000730482">
    <property type="component" value="Unassembled WGS sequence"/>
</dbReference>
<dbReference type="CDD" id="cd16936">
    <property type="entry name" value="HATPase_RsbW-like"/>
    <property type="match status" value="1"/>
</dbReference>
<dbReference type="PANTHER" id="PTHR35526:SF3">
    <property type="entry name" value="ANTI-SIGMA-F FACTOR RSBW"/>
    <property type="match status" value="1"/>
</dbReference>
<protein>
    <submittedName>
        <fullName evidence="4">ATP-binding protein</fullName>
    </submittedName>
</protein>
<evidence type="ECO:0000313" key="5">
    <source>
        <dbReference type="Proteomes" id="UP000730482"/>
    </source>
</evidence>
<dbReference type="SUPFAM" id="SSF55874">
    <property type="entry name" value="ATPase domain of HSP90 chaperone/DNA topoisomerase II/histidine kinase"/>
    <property type="match status" value="1"/>
</dbReference>
<keyword evidence="5" id="KW-1185">Reference proteome</keyword>
<feature type="region of interest" description="Disordered" evidence="2">
    <location>
        <begin position="22"/>
        <end position="53"/>
    </location>
</feature>
<dbReference type="PANTHER" id="PTHR35526">
    <property type="entry name" value="ANTI-SIGMA-F FACTOR RSBW-RELATED"/>
    <property type="match status" value="1"/>
</dbReference>
<feature type="domain" description="Histidine kinase/HSP90-like ATPase" evidence="3">
    <location>
        <begin position="71"/>
        <end position="185"/>
    </location>
</feature>